<proteinExistence type="predicted"/>
<protein>
    <submittedName>
        <fullName evidence="5">Glycosyl hydrolase family 18 protein</fullName>
    </submittedName>
</protein>
<dbReference type="InterPro" id="IPR029070">
    <property type="entry name" value="Chitinase_insertion_sf"/>
</dbReference>
<dbReference type="SMART" id="SM00257">
    <property type="entry name" value="LysM"/>
    <property type="match status" value="1"/>
</dbReference>
<dbReference type="GO" id="GO:0070492">
    <property type="term" value="F:oligosaccharide binding"/>
    <property type="evidence" value="ECO:0007669"/>
    <property type="project" value="TreeGrafter"/>
</dbReference>
<keyword evidence="6" id="KW-1185">Reference proteome</keyword>
<feature type="domain" description="GH18" evidence="4">
    <location>
        <begin position="55"/>
        <end position="380"/>
    </location>
</feature>
<dbReference type="GO" id="GO:0008061">
    <property type="term" value="F:chitin binding"/>
    <property type="evidence" value="ECO:0007669"/>
    <property type="project" value="InterPro"/>
</dbReference>
<gene>
    <name evidence="5" type="ORF">M9R32_15720</name>
</gene>
<dbReference type="PANTHER" id="PTHR46066:SF2">
    <property type="entry name" value="CHITINASE DOMAIN-CONTAINING PROTEIN 1"/>
    <property type="match status" value="1"/>
</dbReference>
<accession>A0A9X3LLP5</accession>
<dbReference type="Gene3D" id="3.10.50.10">
    <property type="match status" value="1"/>
</dbReference>
<evidence type="ECO:0000313" key="5">
    <source>
        <dbReference type="EMBL" id="MCZ8538624.1"/>
    </source>
</evidence>
<name>A0A9X3LLP5_9BACL</name>
<dbReference type="InterPro" id="IPR041704">
    <property type="entry name" value="CFLE_GH18"/>
</dbReference>
<dbReference type="InterPro" id="IPR001223">
    <property type="entry name" value="Glyco_hydro18_cat"/>
</dbReference>
<dbReference type="Pfam" id="PF01476">
    <property type="entry name" value="LysM"/>
    <property type="match status" value="1"/>
</dbReference>
<evidence type="ECO:0000313" key="6">
    <source>
        <dbReference type="Proteomes" id="UP001152173"/>
    </source>
</evidence>
<dbReference type="AlphaFoldDB" id="A0A9X3LLP5"/>
<dbReference type="GO" id="GO:0012505">
    <property type="term" value="C:endomembrane system"/>
    <property type="evidence" value="ECO:0007669"/>
    <property type="project" value="TreeGrafter"/>
</dbReference>
<dbReference type="CDD" id="cd00118">
    <property type="entry name" value="LysM"/>
    <property type="match status" value="1"/>
</dbReference>
<feature type="domain" description="LysM" evidence="3">
    <location>
        <begin position="1"/>
        <end position="45"/>
    </location>
</feature>
<dbReference type="InterPro" id="IPR036779">
    <property type="entry name" value="LysM_dom_sf"/>
</dbReference>
<dbReference type="SUPFAM" id="SSF51445">
    <property type="entry name" value="(Trans)glycosidases"/>
    <property type="match status" value="1"/>
</dbReference>
<dbReference type="CDD" id="cd02874">
    <property type="entry name" value="GH18_CFLE_spore_hydrolase"/>
    <property type="match status" value="1"/>
</dbReference>
<evidence type="ECO:0000256" key="2">
    <source>
        <dbReference type="ARBA" id="ARBA00023295"/>
    </source>
</evidence>
<keyword evidence="2" id="KW-0326">Glycosidase</keyword>
<dbReference type="Gene3D" id="3.10.350.10">
    <property type="entry name" value="LysM domain"/>
    <property type="match status" value="1"/>
</dbReference>
<evidence type="ECO:0000256" key="1">
    <source>
        <dbReference type="ARBA" id="ARBA00022801"/>
    </source>
</evidence>
<sequence>MIYVVKQGDSLYSIANRFRVNPTTLANVNELTNPDVLVIGQTIVIPDAPNPNRPTTETNAYVEWYTDKPSQTLLDEVTKRGPLLTYMMPFSYEVKRDGTLTPLDWSGLDQIAQDQNMVSAIVISNIENGAFSDTLAQEIFASTAVQDKLIQNILAEAKAKNAKDIHVDFEYLRKEDRQNYVNFLKRLKTAATGLTLSAALAPKTSADQVGKWYEGHDYKQIGEVVDFVVIMTYEWGYSGGPPMAVSPIGPVRRVLTYALTEIPANKIMMGQNLYGYDWTLPYKPGNPPAQAISPKRAVELARERNAAISYDAVSEAPYFNYWRDGKEHVVWFEDARSIEAKFELLQELGLKGISYWHMGFPFPQNWVVLNEMFHVKKRQS</sequence>
<dbReference type="SMART" id="SM00636">
    <property type="entry name" value="Glyco_18"/>
    <property type="match status" value="1"/>
</dbReference>
<dbReference type="PANTHER" id="PTHR46066">
    <property type="entry name" value="CHITINASE DOMAIN-CONTAINING PROTEIN 1 FAMILY MEMBER"/>
    <property type="match status" value="1"/>
</dbReference>
<organism evidence="5 6">
    <name type="scientific">Paenisporosarcina quisquiliarum</name>
    <dbReference type="NCBI Taxonomy" id="365346"/>
    <lineage>
        <taxon>Bacteria</taxon>
        <taxon>Bacillati</taxon>
        <taxon>Bacillota</taxon>
        <taxon>Bacilli</taxon>
        <taxon>Bacillales</taxon>
        <taxon>Caryophanaceae</taxon>
        <taxon>Paenisporosarcina</taxon>
    </lineage>
</organism>
<keyword evidence="1 5" id="KW-0378">Hydrolase</keyword>
<dbReference type="PROSITE" id="PS51782">
    <property type="entry name" value="LYSM"/>
    <property type="match status" value="1"/>
</dbReference>
<comment type="caution">
    <text evidence="5">The sequence shown here is derived from an EMBL/GenBank/DDBJ whole genome shotgun (WGS) entry which is preliminary data.</text>
</comment>
<evidence type="ECO:0000259" key="4">
    <source>
        <dbReference type="PROSITE" id="PS51910"/>
    </source>
</evidence>
<dbReference type="InterPro" id="IPR011583">
    <property type="entry name" value="Chitinase_II/V-like_cat"/>
</dbReference>
<dbReference type="GO" id="GO:0016798">
    <property type="term" value="F:hydrolase activity, acting on glycosyl bonds"/>
    <property type="evidence" value="ECO:0007669"/>
    <property type="project" value="UniProtKB-KW"/>
</dbReference>
<dbReference type="RefSeq" id="WP_269927690.1">
    <property type="nucleotide sequence ID" value="NZ_JAMKBJ010000022.1"/>
</dbReference>
<dbReference type="Pfam" id="PF00704">
    <property type="entry name" value="Glyco_hydro_18"/>
    <property type="match status" value="1"/>
</dbReference>
<dbReference type="Proteomes" id="UP001152173">
    <property type="component" value="Unassembled WGS sequence"/>
</dbReference>
<dbReference type="GO" id="GO:0005975">
    <property type="term" value="P:carbohydrate metabolic process"/>
    <property type="evidence" value="ECO:0007669"/>
    <property type="project" value="InterPro"/>
</dbReference>
<dbReference type="InterPro" id="IPR018392">
    <property type="entry name" value="LysM"/>
</dbReference>
<dbReference type="SUPFAM" id="SSF54106">
    <property type="entry name" value="LysM domain"/>
    <property type="match status" value="1"/>
</dbReference>
<dbReference type="EMBL" id="JAMKBJ010000022">
    <property type="protein sequence ID" value="MCZ8538624.1"/>
    <property type="molecule type" value="Genomic_DNA"/>
</dbReference>
<dbReference type="Gene3D" id="3.20.20.80">
    <property type="entry name" value="Glycosidases"/>
    <property type="match status" value="1"/>
</dbReference>
<dbReference type="PROSITE" id="PS51910">
    <property type="entry name" value="GH18_2"/>
    <property type="match status" value="1"/>
</dbReference>
<dbReference type="InterPro" id="IPR017853">
    <property type="entry name" value="GH"/>
</dbReference>
<evidence type="ECO:0000259" key="3">
    <source>
        <dbReference type="PROSITE" id="PS51782"/>
    </source>
</evidence>
<reference evidence="5" key="1">
    <citation type="submission" date="2022-05" db="EMBL/GenBank/DDBJ databases">
        <authorList>
            <person name="Colautti A."/>
            <person name="Iacumin L."/>
        </authorList>
    </citation>
    <scope>NUCLEOTIDE SEQUENCE</scope>
    <source>
        <strain evidence="5">SK 55</strain>
    </source>
</reference>